<reference evidence="8" key="1">
    <citation type="journal article" date="2019" name="Int. J. Syst. Evol. Microbiol.">
        <title>The Global Catalogue of Microorganisms (GCM) 10K type strain sequencing project: providing services to taxonomists for standard genome sequencing and annotation.</title>
        <authorList>
            <consortium name="The Broad Institute Genomics Platform"/>
            <consortium name="The Broad Institute Genome Sequencing Center for Infectious Disease"/>
            <person name="Wu L."/>
            <person name="Ma J."/>
        </authorList>
    </citation>
    <scope>NUCLEOTIDE SEQUENCE [LARGE SCALE GENOMIC DNA]</scope>
    <source>
        <strain evidence="8">JCM 19134</strain>
    </source>
</reference>
<dbReference type="InterPro" id="IPR050315">
    <property type="entry name" value="FAD-oxidoreductase_2"/>
</dbReference>
<dbReference type="PANTHER" id="PTHR43400:SF10">
    <property type="entry name" value="3-OXOSTEROID 1-DEHYDROGENASE"/>
    <property type="match status" value="1"/>
</dbReference>
<feature type="domain" description="FAD-dependent oxidoreductase 2 FAD-binding" evidence="6">
    <location>
        <begin position="8"/>
        <end position="544"/>
    </location>
</feature>
<dbReference type="SUPFAM" id="SSF56425">
    <property type="entry name" value="Succinate dehydrogenase/fumarate reductase flavoprotein, catalytic domain"/>
    <property type="match status" value="1"/>
</dbReference>
<keyword evidence="4" id="KW-0560">Oxidoreductase</keyword>
<evidence type="ECO:0000256" key="2">
    <source>
        <dbReference type="ARBA" id="ARBA00022630"/>
    </source>
</evidence>
<dbReference type="PRINTS" id="PR00411">
    <property type="entry name" value="PNDRDTASEI"/>
</dbReference>
<gene>
    <name evidence="7" type="ORF">GCM10025791_35570</name>
</gene>
<dbReference type="GO" id="GO:0008202">
    <property type="term" value="P:steroid metabolic process"/>
    <property type="evidence" value="ECO:0007669"/>
    <property type="project" value="UniProtKB-ARBA"/>
</dbReference>
<sequence length="569" mass="61194">MLKVLEKDVVVVGSGGAGMTAALVAAISGLDVLLIEKTDFFGGTTAWSGGGIWVPCSTQAMEAGVDDSTEQARDYIHNVVGSSVRADLVDAFLENAPAMVDFLSQHSQVQFTLQQGFPDWHPDSQGYKDNGRLLSPVEFDGKELGDWFATLRAPLSEFNAPGGFMIGLDDVEHIANAKKSLASFLYLGKLLIRFGVDKIRRGRSTRLTMGNALAARLLLSCVQQGVELWNRSHMTDLITDTCTSADAAAQERVTGIVIKNQEREIQVNVRRGVISACGGFSANVEMRERYIPFPEHHVSLVPEGNTGDGIQAGLQLGATFDGENISNAGWVVVSLHVALDGSVIKFPHLFLDRGKPGCIAVNQRAERFGNESATNLVEPMHRTGSVPAYLLCDHRFIKKYGLGLVRPGGIGLNKMLREGYLTSGETLAELAKKLELPEAQLQTTVGRFNEFAKVGRDEDFNRGQGPGDTALGDKNHSPNPCLGRIEVGPFYAVKVYPGDTTTTVGLRVNEQAQVLDEQGNPIAGLQAIGLDMNSLWRGKAPGNGGNNTLGMTFGYVAANALINRNAAPD</sequence>
<dbReference type="InterPro" id="IPR027477">
    <property type="entry name" value="Succ_DH/fumarate_Rdtase_cat_sf"/>
</dbReference>
<evidence type="ECO:0000256" key="1">
    <source>
        <dbReference type="ARBA" id="ARBA00001974"/>
    </source>
</evidence>
<evidence type="ECO:0000259" key="6">
    <source>
        <dbReference type="Pfam" id="PF00890"/>
    </source>
</evidence>
<dbReference type="EMBL" id="BAABLX010000029">
    <property type="protein sequence ID" value="GAA4951849.1"/>
    <property type="molecule type" value="Genomic_DNA"/>
</dbReference>
<evidence type="ECO:0000256" key="4">
    <source>
        <dbReference type="ARBA" id="ARBA00023002"/>
    </source>
</evidence>
<evidence type="ECO:0000256" key="3">
    <source>
        <dbReference type="ARBA" id="ARBA00022827"/>
    </source>
</evidence>
<dbReference type="InterPro" id="IPR003953">
    <property type="entry name" value="FAD-dep_OxRdtase_2_FAD-bd"/>
</dbReference>
<evidence type="ECO:0000256" key="5">
    <source>
        <dbReference type="SAM" id="MobiDB-lite"/>
    </source>
</evidence>
<dbReference type="SUPFAM" id="SSF51905">
    <property type="entry name" value="FAD/NAD(P)-binding domain"/>
    <property type="match status" value="1"/>
</dbReference>
<organism evidence="7 8">
    <name type="scientific">Halioxenophilus aromaticivorans</name>
    <dbReference type="NCBI Taxonomy" id="1306992"/>
    <lineage>
        <taxon>Bacteria</taxon>
        <taxon>Pseudomonadati</taxon>
        <taxon>Pseudomonadota</taxon>
        <taxon>Gammaproteobacteria</taxon>
        <taxon>Alteromonadales</taxon>
        <taxon>Alteromonadaceae</taxon>
        <taxon>Halioxenophilus</taxon>
    </lineage>
</organism>
<comment type="cofactor">
    <cofactor evidence="1">
        <name>FAD</name>
        <dbReference type="ChEBI" id="CHEBI:57692"/>
    </cofactor>
</comment>
<dbReference type="Pfam" id="PF00890">
    <property type="entry name" value="FAD_binding_2"/>
    <property type="match status" value="1"/>
</dbReference>
<name>A0AAV3U5W1_9ALTE</name>
<proteinExistence type="predicted"/>
<keyword evidence="2" id="KW-0285">Flavoprotein</keyword>
<feature type="region of interest" description="Disordered" evidence="5">
    <location>
        <begin position="457"/>
        <end position="477"/>
    </location>
</feature>
<dbReference type="InterPro" id="IPR036188">
    <property type="entry name" value="FAD/NAD-bd_sf"/>
</dbReference>
<protein>
    <submittedName>
        <fullName evidence="7">FAD-dependent oxidoreductase</fullName>
    </submittedName>
</protein>
<evidence type="ECO:0000313" key="7">
    <source>
        <dbReference type="EMBL" id="GAA4951849.1"/>
    </source>
</evidence>
<dbReference type="AlphaFoldDB" id="A0AAV3U5W1"/>
<accession>A0AAV3U5W1</accession>
<dbReference type="GO" id="GO:0016491">
    <property type="term" value="F:oxidoreductase activity"/>
    <property type="evidence" value="ECO:0007669"/>
    <property type="project" value="UniProtKB-KW"/>
</dbReference>
<evidence type="ECO:0000313" key="8">
    <source>
        <dbReference type="Proteomes" id="UP001409585"/>
    </source>
</evidence>
<keyword evidence="8" id="KW-1185">Reference proteome</keyword>
<dbReference type="Proteomes" id="UP001409585">
    <property type="component" value="Unassembled WGS sequence"/>
</dbReference>
<dbReference type="PANTHER" id="PTHR43400">
    <property type="entry name" value="FUMARATE REDUCTASE"/>
    <property type="match status" value="1"/>
</dbReference>
<dbReference type="Gene3D" id="3.50.50.60">
    <property type="entry name" value="FAD/NAD(P)-binding domain"/>
    <property type="match status" value="2"/>
</dbReference>
<comment type="caution">
    <text evidence="7">The sequence shown here is derived from an EMBL/GenBank/DDBJ whole genome shotgun (WGS) entry which is preliminary data.</text>
</comment>
<keyword evidence="3" id="KW-0274">FAD</keyword>